<dbReference type="PROSITE" id="PS01124">
    <property type="entry name" value="HTH_ARAC_FAMILY_2"/>
    <property type="match status" value="1"/>
</dbReference>
<dbReference type="InterPro" id="IPR053142">
    <property type="entry name" value="PchR_regulatory_protein"/>
</dbReference>
<dbReference type="Pfam" id="PF12833">
    <property type="entry name" value="HTH_18"/>
    <property type="match status" value="1"/>
</dbReference>
<dbReference type="PANTHER" id="PTHR47893">
    <property type="entry name" value="REGULATORY PROTEIN PCHR"/>
    <property type="match status" value="1"/>
</dbReference>
<keyword evidence="2" id="KW-0804">Transcription</keyword>
<dbReference type="Gene3D" id="1.10.10.60">
    <property type="entry name" value="Homeodomain-like"/>
    <property type="match status" value="1"/>
</dbReference>
<protein>
    <submittedName>
        <fullName evidence="4">Helix-turn-helix transcriptional regulator</fullName>
    </submittedName>
</protein>
<organism evidence="4 5">
    <name type="scientific">Roseibium aestuarii</name>
    <dbReference type="NCBI Taxonomy" id="2600299"/>
    <lineage>
        <taxon>Bacteria</taxon>
        <taxon>Pseudomonadati</taxon>
        <taxon>Pseudomonadota</taxon>
        <taxon>Alphaproteobacteria</taxon>
        <taxon>Hyphomicrobiales</taxon>
        <taxon>Stappiaceae</taxon>
        <taxon>Roseibium</taxon>
    </lineage>
</organism>
<evidence type="ECO:0000313" key="5">
    <source>
        <dbReference type="Proteomes" id="UP001597327"/>
    </source>
</evidence>
<comment type="caution">
    <text evidence="4">The sequence shown here is derived from an EMBL/GenBank/DDBJ whole genome shotgun (WGS) entry which is preliminary data.</text>
</comment>
<dbReference type="SMART" id="SM00342">
    <property type="entry name" value="HTH_ARAC"/>
    <property type="match status" value="1"/>
</dbReference>
<evidence type="ECO:0000313" key="4">
    <source>
        <dbReference type="EMBL" id="MFD1695600.1"/>
    </source>
</evidence>
<keyword evidence="5" id="KW-1185">Reference proteome</keyword>
<gene>
    <name evidence="4" type="ORF">ACFSC7_08730</name>
</gene>
<dbReference type="PANTHER" id="PTHR47893:SF1">
    <property type="entry name" value="REGULATORY PROTEIN PCHR"/>
    <property type="match status" value="1"/>
</dbReference>
<feature type="domain" description="HTH araC/xylS-type" evidence="3">
    <location>
        <begin position="195"/>
        <end position="293"/>
    </location>
</feature>
<reference evidence="5" key="1">
    <citation type="journal article" date="2019" name="Int. J. Syst. Evol. Microbiol.">
        <title>The Global Catalogue of Microorganisms (GCM) 10K type strain sequencing project: providing services to taxonomists for standard genome sequencing and annotation.</title>
        <authorList>
            <consortium name="The Broad Institute Genomics Platform"/>
            <consortium name="The Broad Institute Genome Sequencing Center for Infectious Disease"/>
            <person name="Wu L."/>
            <person name="Ma J."/>
        </authorList>
    </citation>
    <scope>NUCLEOTIDE SEQUENCE [LARGE SCALE GENOMIC DNA]</scope>
    <source>
        <strain evidence="5">JCM 3369</strain>
    </source>
</reference>
<evidence type="ECO:0000256" key="2">
    <source>
        <dbReference type="ARBA" id="ARBA00023163"/>
    </source>
</evidence>
<dbReference type="Proteomes" id="UP001597327">
    <property type="component" value="Unassembled WGS sequence"/>
</dbReference>
<dbReference type="InterPro" id="IPR009057">
    <property type="entry name" value="Homeodomain-like_sf"/>
</dbReference>
<name>A0ABW4JZC3_9HYPH</name>
<dbReference type="SUPFAM" id="SSF46689">
    <property type="entry name" value="Homeodomain-like"/>
    <property type="match status" value="2"/>
</dbReference>
<sequence length="294" mass="33357">MTALDAAAPRTRKLVEVDCKSWQTTSISTVKCARVQTKFQTFIFLEGEQSFWLDGTFFHVDAGHGETLRPKALTFVLTRETDIRLLRGSSQPLRKISLTSPISWMEELRIDQTACHREVTHFLSGHLNHLLWEPGPEVLGLCKQIQSPPSWLEGEMRELYLSARGLDILMLVCQRISQAHKPVADTTLGQQGQMERVRDYLLAHLDDDLNISRVARDTGTSVRSLQRKFRDQFGETVFDYVRQARLFRAREALLRDGISVSEAATLAGYSRIGGFSAAFKRQFGECPSDTRLKL</sequence>
<keyword evidence="1" id="KW-0805">Transcription regulation</keyword>
<dbReference type="InterPro" id="IPR018060">
    <property type="entry name" value="HTH_AraC"/>
</dbReference>
<dbReference type="EMBL" id="JBHUFA010000001">
    <property type="protein sequence ID" value="MFD1695600.1"/>
    <property type="molecule type" value="Genomic_DNA"/>
</dbReference>
<evidence type="ECO:0000259" key="3">
    <source>
        <dbReference type="PROSITE" id="PS01124"/>
    </source>
</evidence>
<evidence type="ECO:0000256" key="1">
    <source>
        <dbReference type="ARBA" id="ARBA00023015"/>
    </source>
</evidence>
<accession>A0ABW4JZC3</accession>
<dbReference type="RefSeq" id="WP_149890681.1">
    <property type="nucleotide sequence ID" value="NZ_JBHUFA010000001.1"/>
</dbReference>
<proteinExistence type="predicted"/>